<organism evidence="2 3">
    <name type="scientific">Nocardia implantans</name>
    <dbReference type="NCBI Taxonomy" id="3108168"/>
    <lineage>
        <taxon>Bacteria</taxon>
        <taxon>Bacillati</taxon>
        <taxon>Actinomycetota</taxon>
        <taxon>Actinomycetes</taxon>
        <taxon>Mycobacteriales</taxon>
        <taxon>Nocardiaceae</taxon>
        <taxon>Nocardia</taxon>
    </lineage>
</organism>
<feature type="region of interest" description="Disordered" evidence="1">
    <location>
        <begin position="149"/>
        <end position="390"/>
    </location>
</feature>
<dbReference type="Proteomes" id="UP001348098">
    <property type="component" value="Unassembled WGS sequence"/>
</dbReference>
<dbReference type="Gene3D" id="1.20.1260.20">
    <property type="entry name" value="PPE superfamily"/>
    <property type="match status" value="1"/>
</dbReference>
<evidence type="ECO:0000313" key="2">
    <source>
        <dbReference type="EMBL" id="MEB3513388.1"/>
    </source>
</evidence>
<name>A0ABU6B0V9_9NOCA</name>
<dbReference type="InterPro" id="IPR036689">
    <property type="entry name" value="ESAT-6-like_sf"/>
</dbReference>
<dbReference type="EMBL" id="JAYKYQ010000011">
    <property type="protein sequence ID" value="MEB3513388.1"/>
    <property type="molecule type" value="Genomic_DNA"/>
</dbReference>
<evidence type="ECO:0008006" key="4">
    <source>
        <dbReference type="Google" id="ProtNLM"/>
    </source>
</evidence>
<feature type="compositionally biased region" description="Polar residues" evidence="1">
    <location>
        <begin position="255"/>
        <end position="281"/>
    </location>
</feature>
<evidence type="ECO:0000313" key="3">
    <source>
        <dbReference type="Proteomes" id="UP001348098"/>
    </source>
</evidence>
<dbReference type="InterPro" id="IPR038332">
    <property type="entry name" value="PPE_sf"/>
</dbReference>
<feature type="compositionally biased region" description="Low complexity" evidence="1">
    <location>
        <begin position="166"/>
        <end position="175"/>
    </location>
</feature>
<gene>
    <name evidence="2" type="ORF">U3653_25465</name>
</gene>
<feature type="compositionally biased region" description="Polar residues" evidence="1">
    <location>
        <begin position="214"/>
        <end position="234"/>
    </location>
</feature>
<feature type="compositionally biased region" description="Low complexity" evidence="1">
    <location>
        <begin position="354"/>
        <end position="366"/>
    </location>
</feature>
<feature type="compositionally biased region" description="Basic and acidic residues" evidence="1">
    <location>
        <begin position="379"/>
        <end position="390"/>
    </location>
</feature>
<dbReference type="RefSeq" id="WP_195082544.1">
    <property type="nucleotide sequence ID" value="NZ_JAYESH010000017.1"/>
</dbReference>
<dbReference type="SUPFAM" id="SSF140453">
    <property type="entry name" value="EsxAB dimer-like"/>
    <property type="match status" value="1"/>
</dbReference>
<keyword evidence="3" id="KW-1185">Reference proteome</keyword>
<comment type="caution">
    <text evidence="2">The sequence shown here is derived from an EMBL/GenBank/DDBJ whole genome shotgun (WGS) entry which is preliminary data.</text>
</comment>
<evidence type="ECO:0000256" key="1">
    <source>
        <dbReference type="SAM" id="MobiDB-lite"/>
    </source>
</evidence>
<reference evidence="2 3" key="1">
    <citation type="submission" date="2023-12" db="EMBL/GenBank/DDBJ databases">
        <title>novel species in genus Nocarida.</title>
        <authorList>
            <person name="Li Z."/>
        </authorList>
    </citation>
    <scope>NUCLEOTIDE SEQUENCE [LARGE SCALE GENOMIC DNA]</scope>
    <source>
        <strain evidence="2 3">CDC186</strain>
    </source>
</reference>
<sequence length="416" mass="41715">MRQTDGRAITNPENAQSFSHAEIKQAADAMNPAALDGAFAAWSAIAAAVTNAGQRFEDAIKNAVEQHWEGAAADSAVRGVREYAARVGELGEAIGAQSLPLSAAADAAAKFKMSVPELLDASGATADPAQRNSREEQARDEMNTQYIQPYGATAPGIPTLPPPVAPAAAAPTGVQPGVGSGTGTSSETNPDPGTGTGVESGTSVDSQAVALTRSPDNSASGEPSSTADTASPTGSADDGEPDSGVHPTAADTPETVPSQAVSSNQDTAATTPASITRTQTSTPYAPIVPSAPPPQTTPTTVTPTSFTGRPTGTPSRAGGAPGPAGIPTTSDNEARAGTSRPAQPTVPAAANGQPTAPGRPGATGAAGYSGMVPPGLRGRRTDDDEHDSPKYLRTEEHAKELLGEVKPTVPPVLGEQ</sequence>
<protein>
    <recommendedName>
        <fullName evidence="4">PPE domain-containing protein</fullName>
    </recommendedName>
</protein>
<proteinExistence type="predicted"/>
<feature type="compositionally biased region" description="Low complexity" evidence="1">
    <location>
        <begin position="297"/>
        <end position="329"/>
    </location>
</feature>
<accession>A0ABU6B0V9</accession>